<name>A0ABQ2W2F8_9ACTN</name>
<dbReference type="Proteomes" id="UP000660675">
    <property type="component" value="Unassembled WGS sequence"/>
</dbReference>
<accession>A0ABQ2W2F8</accession>
<dbReference type="EMBL" id="BMTF01000010">
    <property type="protein sequence ID" value="GGV86355.1"/>
    <property type="molecule type" value="Genomic_DNA"/>
</dbReference>
<gene>
    <name evidence="1" type="ORF">GCM10015535_34370</name>
</gene>
<proteinExistence type="predicted"/>
<evidence type="ECO:0000313" key="1">
    <source>
        <dbReference type="EMBL" id="GGV86355.1"/>
    </source>
</evidence>
<sequence length="81" mass="8888">MDRPDVPRDRGFQVRRHDKVRALPADGFPDGVFLVRELHGNGVPVVPQLRLDTLGKAVEGACDKQDVHGDLPVAAVRPDRA</sequence>
<reference evidence="2" key="1">
    <citation type="journal article" date="2019" name="Int. J. Syst. Evol. Microbiol.">
        <title>The Global Catalogue of Microorganisms (GCM) 10K type strain sequencing project: providing services to taxonomists for standard genome sequencing and annotation.</title>
        <authorList>
            <consortium name="The Broad Institute Genomics Platform"/>
            <consortium name="The Broad Institute Genome Sequencing Center for Infectious Disease"/>
            <person name="Wu L."/>
            <person name="Ma J."/>
        </authorList>
    </citation>
    <scope>NUCLEOTIDE SEQUENCE [LARGE SCALE GENOMIC DNA]</scope>
    <source>
        <strain evidence="2">JCM 4376</strain>
    </source>
</reference>
<comment type="caution">
    <text evidence="1">The sequence shown here is derived from an EMBL/GenBank/DDBJ whole genome shotgun (WGS) entry which is preliminary data.</text>
</comment>
<organism evidence="1 2">
    <name type="scientific">Streptomyces gelaticus</name>
    <dbReference type="NCBI Taxonomy" id="285446"/>
    <lineage>
        <taxon>Bacteria</taxon>
        <taxon>Bacillati</taxon>
        <taxon>Actinomycetota</taxon>
        <taxon>Actinomycetes</taxon>
        <taxon>Kitasatosporales</taxon>
        <taxon>Streptomycetaceae</taxon>
        <taxon>Streptomyces</taxon>
    </lineage>
</organism>
<protein>
    <submittedName>
        <fullName evidence="1">Uncharacterized protein</fullName>
    </submittedName>
</protein>
<evidence type="ECO:0000313" key="2">
    <source>
        <dbReference type="Proteomes" id="UP000660675"/>
    </source>
</evidence>
<keyword evidence="2" id="KW-1185">Reference proteome</keyword>